<comment type="caution">
    <text evidence="2">The sequence shown here is derived from an EMBL/GenBank/DDBJ whole genome shotgun (WGS) entry which is preliminary data.</text>
</comment>
<dbReference type="InterPro" id="IPR022276">
    <property type="entry name" value="Conjug_transposon_TraK"/>
</dbReference>
<reference evidence="2 3" key="1">
    <citation type="submission" date="2021-03" db="EMBL/GenBank/DDBJ databases">
        <title>novel species isolated from a fishpond in China.</title>
        <authorList>
            <person name="Lu H."/>
            <person name="Cai Z."/>
        </authorList>
    </citation>
    <scope>NUCLEOTIDE SEQUENCE [LARGE SCALE GENOMIC DNA]</scope>
    <source>
        <strain evidence="2 3">YJ13C</strain>
    </source>
</reference>
<dbReference type="EMBL" id="JAFKCU010000005">
    <property type="protein sequence ID" value="MBN7817471.1"/>
    <property type="molecule type" value="Genomic_DNA"/>
</dbReference>
<gene>
    <name evidence="2" type="primary">traK</name>
    <name evidence="2" type="ORF">J0A69_18665</name>
</gene>
<name>A0ABS3CMR1_9BACT</name>
<evidence type="ECO:0000313" key="3">
    <source>
        <dbReference type="Proteomes" id="UP000664480"/>
    </source>
</evidence>
<dbReference type="NCBIfam" id="TIGR03781">
    <property type="entry name" value="Bac_Flav_CT_K"/>
    <property type="match status" value="1"/>
</dbReference>
<keyword evidence="1" id="KW-0812">Transmembrane</keyword>
<organism evidence="2 3">
    <name type="scientific">Algoriphagus pacificus</name>
    <dbReference type="NCBI Taxonomy" id="2811234"/>
    <lineage>
        <taxon>Bacteria</taxon>
        <taxon>Pseudomonadati</taxon>
        <taxon>Bacteroidota</taxon>
        <taxon>Cytophagia</taxon>
        <taxon>Cytophagales</taxon>
        <taxon>Cyclobacteriaceae</taxon>
        <taxon>Algoriphagus</taxon>
    </lineage>
</organism>
<proteinExistence type="predicted"/>
<dbReference type="Proteomes" id="UP000664480">
    <property type="component" value="Unassembled WGS sequence"/>
</dbReference>
<evidence type="ECO:0000256" key="1">
    <source>
        <dbReference type="SAM" id="Phobius"/>
    </source>
</evidence>
<sequence>MFQNLQNIDTAFQHVKYLSFTVVFLSLSFSGYMGFMTFRTMEEAQNRIYILAEGKALEAFASDKRDNIQVEAKDHVKMFHHYFFTLSPDEKFIRKQIGQSLYLTDGSAKRVYDNLREQGYYSELVSSNINQTVDMDSVTVSLDTYPFRFHYYGKQHITRSSSRETRNLITTGRLRYIDRTDQNPHGFLIEQWETLANETLKIEKR</sequence>
<dbReference type="RefSeq" id="WP_206588142.1">
    <property type="nucleotide sequence ID" value="NZ_JAFKCU010000005.1"/>
</dbReference>
<protein>
    <submittedName>
        <fullName evidence="2">Conjugative transposon protein TraK</fullName>
    </submittedName>
</protein>
<accession>A0ABS3CMR1</accession>
<feature type="transmembrane region" description="Helical" evidence="1">
    <location>
        <begin position="17"/>
        <end position="38"/>
    </location>
</feature>
<keyword evidence="3" id="KW-1185">Reference proteome</keyword>
<evidence type="ECO:0000313" key="2">
    <source>
        <dbReference type="EMBL" id="MBN7817471.1"/>
    </source>
</evidence>
<keyword evidence="1" id="KW-0472">Membrane</keyword>
<keyword evidence="1" id="KW-1133">Transmembrane helix</keyword>